<dbReference type="PROSITE" id="PS50928">
    <property type="entry name" value="ABC_TM1"/>
    <property type="match status" value="1"/>
</dbReference>
<feature type="transmembrane region" description="Helical" evidence="7">
    <location>
        <begin position="357"/>
        <end position="377"/>
    </location>
</feature>
<keyword evidence="10" id="KW-1185">Reference proteome</keyword>
<dbReference type="GO" id="GO:0055085">
    <property type="term" value="P:transmembrane transport"/>
    <property type="evidence" value="ECO:0007669"/>
    <property type="project" value="InterPro"/>
</dbReference>
<reference evidence="9" key="1">
    <citation type="journal article" date="2014" name="Int. J. Syst. Evol. Microbiol.">
        <title>Complete genome sequence of Corynebacterium casei LMG S-19264T (=DSM 44701T), isolated from a smear-ripened cheese.</title>
        <authorList>
            <consortium name="US DOE Joint Genome Institute (JGI-PGF)"/>
            <person name="Walter F."/>
            <person name="Albersmeier A."/>
            <person name="Kalinowski J."/>
            <person name="Ruckert C."/>
        </authorList>
    </citation>
    <scope>NUCLEOTIDE SEQUENCE</scope>
    <source>
        <strain evidence="9">CCM 8433</strain>
    </source>
</reference>
<dbReference type="Gene3D" id="1.10.3720.10">
    <property type="entry name" value="MetI-like"/>
    <property type="match status" value="1"/>
</dbReference>
<feature type="transmembrane region" description="Helical" evidence="7">
    <location>
        <begin position="420"/>
        <end position="440"/>
    </location>
</feature>
<feature type="transmembrane region" description="Helical" evidence="7">
    <location>
        <begin position="12"/>
        <end position="31"/>
    </location>
</feature>
<feature type="transmembrane region" description="Helical" evidence="7">
    <location>
        <begin position="460"/>
        <end position="484"/>
    </location>
</feature>
<keyword evidence="2 7" id="KW-0813">Transport</keyword>
<comment type="subcellular location">
    <subcellularLocation>
        <location evidence="1 7">Cell membrane</location>
        <topology evidence="1 7">Multi-pass membrane protein</topology>
    </subcellularLocation>
</comment>
<dbReference type="InterPro" id="IPR035906">
    <property type="entry name" value="MetI-like_sf"/>
</dbReference>
<keyword evidence="6 7" id="KW-0472">Membrane</keyword>
<evidence type="ECO:0000256" key="2">
    <source>
        <dbReference type="ARBA" id="ARBA00022448"/>
    </source>
</evidence>
<comment type="similarity">
    <text evidence="7">Belongs to the binding-protein-dependent transport system permease family.</text>
</comment>
<evidence type="ECO:0000313" key="9">
    <source>
        <dbReference type="EMBL" id="GGI65015.1"/>
    </source>
</evidence>
<organism evidence="9 10">
    <name type="scientific">Enterococcus alcedinis</name>
    <dbReference type="NCBI Taxonomy" id="1274384"/>
    <lineage>
        <taxon>Bacteria</taxon>
        <taxon>Bacillati</taxon>
        <taxon>Bacillota</taxon>
        <taxon>Bacilli</taxon>
        <taxon>Lactobacillales</taxon>
        <taxon>Enterococcaceae</taxon>
        <taxon>Enterococcus</taxon>
    </lineage>
</organism>
<accession>A0A917N3T0</accession>
<dbReference type="CDD" id="cd06261">
    <property type="entry name" value="TM_PBP2"/>
    <property type="match status" value="1"/>
</dbReference>
<evidence type="ECO:0000313" key="10">
    <source>
        <dbReference type="Proteomes" id="UP000622610"/>
    </source>
</evidence>
<evidence type="ECO:0000256" key="1">
    <source>
        <dbReference type="ARBA" id="ARBA00004651"/>
    </source>
</evidence>
<gene>
    <name evidence="9" type="primary">amiC</name>
    <name evidence="9" type="ORF">GCM10011482_06690</name>
</gene>
<dbReference type="EMBL" id="BMDT01000002">
    <property type="protein sequence ID" value="GGI65015.1"/>
    <property type="molecule type" value="Genomic_DNA"/>
</dbReference>
<dbReference type="AlphaFoldDB" id="A0A917N3T0"/>
<evidence type="ECO:0000256" key="6">
    <source>
        <dbReference type="ARBA" id="ARBA00023136"/>
    </source>
</evidence>
<feature type="transmembrane region" description="Helical" evidence="7">
    <location>
        <begin position="276"/>
        <end position="303"/>
    </location>
</feature>
<protein>
    <submittedName>
        <fullName evidence="9">Oligopeptide transport system permease protein AmiC</fullName>
    </submittedName>
</protein>
<feature type="transmembrane region" description="Helical" evidence="7">
    <location>
        <begin position="315"/>
        <end position="337"/>
    </location>
</feature>
<name>A0A917N3T0_9ENTE</name>
<evidence type="ECO:0000256" key="7">
    <source>
        <dbReference type="RuleBase" id="RU363032"/>
    </source>
</evidence>
<comment type="caution">
    <text evidence="9">The sequence shown here is derived from an EMBL/GenBank/DDBJ whole genome shotgun (WGS) entry which is preliminary data.</text>
</comment>
<keyword evidence="3" id="KW-1003">Cell membrane</keyword>
<dbReference type="RefSeq" id="WP_188366860.1">
    <property type="nucleotide sequence ID" value="NZ_BMDT01000002.1"/>
</dbReference>
<dbReference type="Proteomes" id="UP000622610">
    <property type="component" value="Unassembled WGS sequence"/>
</dbReference>
<dbReference type="PANTHER" id="PTHR30465:SF0">
    <property type="entry name" value="OLIGOPEPTIDE TRANSPORT SYSTEM PERMEASE PROTEIN APPB"/>
    <property type="match status" value="1"/>
</dbReference>
<dbReference type="GO" id="GO:0005886">
    <property type="term" value="C:plasma membrane"/>
    <property type="evidence" value="ECO:0007669"/>
    <property type="project" value="UniProtKB-SubCell"/>
</dbReference>
<reference evidence="9" key="2">
    <citation type="submission" date="2020-09" db="EMBL/GenBank/DDBJ databases">
        <authorList>
            <person name="Sun Q."/>
            <person name="Sedlacek I."/>
        </authorList>
    </citation>
    <scope>NUCLEOTIDE SEQUENCE</scope>
    <source>
        <strain evidence="9">CCM 8433</strain>
    </source>
</reference>
<keyword evidence="5 7" id="KW-1133">Transmembrane helix</keyword>
<dbReference type="SUPFAM" id="SSF161098">
    <property type="entry name" value="MetI-like"/>
    <property type="match status" value="1"/>
</dbReference>
<proteinExistence type="inferred from homology"/>
<dbReference type="InterPro" id="IPR000515">
    <property type="entry name" value="MetI-like"/>
</dbReference>
<feature type="domain" description="ABC transmembrane type-1" evidence="8">
    <location>
        <begin position="277"/>
        <end position="477"/>
    </location>
</feature>
<evidence type="ECO:0000256" key="5">
    <source>
        <dbReference type="ARBA" id="ARBA00022989"/>
    </source>
</evidence>
<evidence type="ECO:0000256" key="3">
    <source>
        <dbReference type="ARBA" id="ARBA00022475"/>
    </source>
</evidence>
<dbReference type="PANTHER" id="PTHR30465">
    <property type="entry name" value="INNER MEMBRANE ABC TRANSPORTER"/>
    <property type="match status" value="1"/>
</dbReference>
<keyword evidence="4 7" id="KW-0812">Transmembrane</keyword>
<dbReference type="Pfam" id="PF00528">
    <property type="entry name" value="BPD_transp_1"/>
    <property type="match status" value="1"/>
</dbReference>
<sequence>MKRYLSFRILRSIISIFLVTTITYGVIYTMVPRRNVFKDDINYGKLKGKPDELSVYENTAFSKMGYIDYLPSNELIATVSKEHEGLTGEPNAENTAILEKWSKANGWTLQQLPISKAFYATKDIPLPQRVFRFYANMIQIDHPWKVKDPDNPDLERSLRFTKDETVGWALVGSGTQYKYQIYFDKQFPFIHQNIVHLNLGVSYPTFAGQDVMEVVTGGQGKTDSQELTFPTGVTAKSAANLTTRQYQQTAKLSSKEKRLFNDNYTLTQNNYRDPSMMAMSFTMGIIAVLLAYGIGIPFAMLMARYKGKLPDRMGIGLVTVLISVPSLAFIYFFRFIGSNFLGLPDSFPTFGAGDIRSFILPTVILGMLSISNIVIWIRRYMIDQQSADYVKFAKAKGLNAREIARKHIFKNAAIPIANQIPASIIGAITGATITETVFAVPGMGKMLPDSILANNNPMVIALVFIFTTVAVTSILVGDLTMAMVDPRINLAERGE</sequence>
<evidence type="ECO:0000259" key="8">
    <source>
        <dbReference type="PROSITE" id="PS50928"/>
    </source>
</evidence>
<evidence type="ECO:0000256" key="4">
    <source>
        <dbReference type="ARBA" id="ARBA00022692"/>
    </source>
</evidence>